<evidence type="ECO:0000259" key="2">
    <source>
        <dbReference type="PROSITE" id="PS51819"/>
    </source>
</evidence>
<name>A0ABQ3X846_9ACTN</name>
<dbReference type="InterPro" id="IPR051785">
    <property type="entry name" value="MMCE/EMCE_epimerase"/>
</dbReference>
<evidence type="ECO:0000313" key="4">
    <source>
        <dbReference type="Proteomes" id="UP000612282"/>
    </source>
</evidence>
<proteinExistence type="predicted"/>
<evidence type="ECO:0000256" key="1">
    <source>
        <dbReference type="ARBA" id="ARBA00022723"/>
    </source>
</evidence>
<dbReference type="InterPro" id="IPR004360">
    <property type="entry name" value="Glyas_Fos-R_dOase_dom"/>
</dbReference>
<dbReference type="PANTHER" id="PTHR43048:SF3">
    <property type="entry name" value="METHYLMALONYL-COA EPIMERASE, MITOCHONDRIAL"/>
    <property type="match status" value="1"/>
</dbReference>
<dbReference type="PANTHER" id="PTHR43048">
    <property type="entry name" value="METHYLMALONYL-COA EPIMERASE"/>
    <property type="match status" value="1"/>
</dbReference>
<dbReference type="PROSITE" id="PS51819">
    <property type="entry name" value="VOC"/>
    <property type="match status" value="1"/>
</dbReference>
<sequence>MFGVWHFSFTVADLDRSVDFYASLLGFQLVHRQDQDNDYTRRLVGYPDADLRIAQLAVPGQPRGISTHDLELVEYRTPRGEPFGPHRNRPGAAHLAMCVEDARADHARLSAAGVRFVSPPQEITAGINAGGFTCYFLDPDDITLELVQPPRTMRTPHDEGAESP</sequence>
<organism evidence="3 4">
    <name type="scientific">Actinoplanes couchii</name>
    <dbReference type="NCBI Taxonomy" id="403638"/>
    <lineage>
        <taxon>Bacteria</taxon>
        <taxon>Bacillati</taxon>
        <taxon>Actinomycetota</taxon>
        <taxon>Actinomycetes</taxon>
        <taxon>Micromonosporales</taxon>
        <taxon>Micromonosporaceae</taxon>
        <taxon>Actinoplanes</taxon>
    </lineage>
</organism>
<dbReference type="InterPro" id="IPR029068">
    <property type="entry name" value="Glyas_Bleomycin-R_OHBP_Dase"/>
</dbReference>
<accession>A0ABQ3X846</accession>
<gene>
    <name evidence="3" type="ORF">Aco03nite_030890</name>
</gene>
<evidence type="ECO:0000313" key="3">
    <source>
        <dbReference type="EMBL" id="GID54685.1"/>
    </source>
</evidence>
<dbReference type="SUPFAM" id="SSF54593">
    <property type="entry name" value="Glyoxalase/Bleomycin resistance protein/Dihydroxybiphenyl dioxygenase"/>
    <property type="match status" value="1"/>
</dbReference>
<comment type="caution">
    <text evidence="3">The sequence shown here is derived from an EMBL/GenBank/DDBJ whole genome shotgun (WGS) entry which is preliminary data.</text>
</comment>
<dbReference type="Gene3D" id="3.10.180.10">
    <property type="entry name" value="2,3-Dihydroxybiphenyl 1,2-Dioxygenase, domain 1"/>
    <property type="match status" value="1"/>
</dbReference>
<dbReference type="RefSeq" id="WP_239145203.1">
    <property type="nucleotide sequence ID" value="NZ_BAAAQE010000036.1"/>
</dbReference>
<protein>
    <recommendedName>
        <fullName evidence="2">VOC domain-containing protein</fullName>
    </recommendedName>
</protein>
<dbReference type="Proteomes" id="UP000612282">
    <property type="component" value="Unassembled WGS sequence"/>
</dbReference>
<dbReference type="InterPro" id="IPR037523">
    <property type="entry name" value="VOC_core"/>
</dbReference>
<keyword evidence="4" id="KW-1185">Reference proteome</keyword>
<keyword evidence="1" id="KW-0479">Metal-binding</keyword>
<dbReference type="Pfam" id="PF00903">
    <property type="entry name" value="Glyoxalase"/>
    <property type="match status" value="1"/>
</dbReference>
<feature type="domain" description="VOC" evidence="2">
    <location>
        <begin position="3"/>
        <end position="149"/>
    </location>
</feature>
<reference evidence="3 4" key="1">
    <citation type="submission" date="2021-01" db="EMBL/GenBank/DDBJ databases">
        <title>Whole genome shotgun sequence of Actinoplanes couchii NBRC 106145.</title>
        <authorList>
            <person name="Komaki H."/>
            <person name="Tamura T."/>
        </authorList>
    </citation>
    <scope>NUCLEOTIDE SEQUENCE [LARGE SCALE GENOMIC DNA]</scope>
    <source>
        <strain evidence="3 4">NBRC 106145</strain>
    </source>
</reference>
<dbReference type="EMBL" id="BOMG01000042">
    <property type="protein sequence ID" value="GID54685.1"/>
    <property type="molecule type" value="Genomic_DNA"/>
</dbReference>